<dbReference type="GO" id="GO:0016559">
    <property type="term" value="P:peroxisome fission"/>
    <property type="evidence" value="ECO:0007669"/>
    <property type="project" value="TreeGrafter"/>
</dbReference>
<evidence type="ECO:0000313" key="6">
    <source>
        <dbReference type="EMBL" id="KAF2436351.1"/>
    </source>
</evidence>
<name>A0A9P4P2T1_9PEZI</name>
<dbReference type="PANTHER" id="PTHR11566:SF21">
    <property type="entry name" value="DYNAMIN RELATED PROTEIN 1, ISOFORM A"/>
    <property type="match status" value="1"/>
</dbReference>
<dbReference type="PROSITE" id="PS51388">
    <property type="entry name" value="GED"/>
    <property type="match status" value="1"/>
</dbReference>
<dbReference type="InterPro" id="IPR003130">
    <property type="entry name" value="GED"/>
</dbReference>
<dbReference type="GO" id="GO:0005874">
    <property type="term" value="C:microtubule"/>
    <property type="evidence" value="ECO:0007669"/>
    <property type="project" value="TreeGrafter"/>
</dbReference>
<dbReference type="InterPro" id="IPR020850">
    <property type="entry name" value="GED_dom"/>
</dbReference>
<dbReference type="AlphaFoldDB" id="A0A9P4P2T1"/>
<dbReference type="GO" id="GO:0005739">
    <property type="term" value="C:mitochondrion"/>
    <property type="evidence" value="ECO:0007669"/>
    <property type="project" value="TreeGrafter"/>
</dbReference>
<keyword evidence="1" id="KW-0547">Nucleotide-binding</keyword>
<dbReference type="CDD" id="cd08771">
    <property type="entry name" value="DLP_1"/>
    <property type="match status" value="1"/>
</dbReference>
<feature type="domain" description="Dynamin-type G" evidence="5">
    <location>
        <begin position="37"/>
        <end position="323"/>
    </location>
</feature>
<proteinExistence type="predicted"/>
<comment type="caution">
    <text evidence="6">The sequence shown here is derived from an EMBL/GenBank/DDBJ whole genome shotgun (WGS) entry which is preliminary data.</text>
</comment>
<dbReference type="GO" id="GO:0008017">
    <property type="term" value="F:microtubule binding"/>
    <property type="evidence" value="ECO:0007669"/>
    <property type="project" value="TreeGrafter"/>
</dbReference>
<organism evidence="6 7">
    <name type="scientific">Tothia fuscella</name>
    <dbReference type="NCBI Taxonomy" id="1048955"/>
    <lineage>
        <taxon>Eukaryota</taxon>
        <taxon>Fungi</taxon>
        <taxon>Dikarya</taxon>
        <taxon>Ascomycota</taxon>
        <taxon>Pezizomycotina</taxon>
        <taxon>Dothideomycetes</taxon>
        <taxon>Pleosporomycetidae</taxon>
        <taxon>Venturiales</taxon>
        <taxon>Cylindrosympodiaceae</taxon>
        <taxon>Tothia</taxon>
    </lineage>
</organism>
<dbReference type="InterPro" id="IPR030381">
    <property type="entry name" value="G_DYNAMIN_dom"/>
</dbReference>
<evidence type="ECO:0000256" key="1">
    <source>
        <dbReference type="ARBA" id="ARBA00022741"/>
    </source>
</evidence>
<feature type="region of interest" description="Disordered" evidence="3">
    <location>
        <begin position="567"/>
        <end position="591"/>
    </location>
</feature>
<dbReference type="SUPFAM" id="SSF52540">
    <property type="entry name" value="P-loop containing nucleoside triphosphate hydrolases"/>
    <property type="match status" value="1"/>
</dbReference>
<feature type="domain" description="GED" evidence="4">
    <location>
        <begin position="597"/>
        <end position="688"/>
    </location>
</feature>
<dbReference type="InterPro" id="IPR027417">
    <property type="entry name" value="P-loop_NTPase"/>
</dbReference>
<evidence type="ECO:0000259" key="4">
    <source>
        <dbReference type="PROSITE" id="PS51388"/>
    </source>
</evidence>
<dbReference type="PROSITE" id="PS51718">
    <property type="entry name" value="G_DYNAMIN_2"/>
    <property type="match status" value="1"/>
</dbReference>
<dbReference type="FunFam" id="3.40.50.300:FF:001425">
    <property type="entry name" value="Dynamin GTPase, putative"/>
    <property type="match status" value="1"/>
</dbReference>
<dbReference type="Pfam" id="PF00350">
    <property type="entry name" value="Dynamin_N"/>
    <property type="match status" value="1"/>
</dbReference>
<dbReference type="Proteomes" id="UP000800235">
    <property type="component" value="Unassembled WGS sequence"/>
</dbReference>
<dbReference type="GO" id="GO:0016020">
    <property type="term" value="C:membrane"/>
    <property type="evidence" value="ECO:0007669"/>
    <property type="project" value="TreeGrafter"/>
</dbReference>
<dbReference type="PRINTS" id="PR00195">
    <property type="entry name" value="DYNAMIN"/>
</dbReference>
<dbReference type="GO" id="GO:0006897">
    <property type="term" value="P:endocytosis"/>
    <property type="evidence" value="ECO:0007669"/>
    <property type="project" value="TreeGrafter"/>
</dbReference>
<dbReference type="InterPro" id="IPR045063">
    <property type="entry name" value="Dynamin_N"/>
</dbReference>
<evidence type="ECO:0000256" key="3">
    <source>
        <dbReference type="SAM" id="MobiDB-lite"/>
    </source>
</evidence>
<keyword evidence="2" id="KW-0342">GTP-binding</keyword>
<dbReference type="Gene3D" id="3.40.50.300">
    <property type="entry name" value="P-loop containing nucleotide triphosphate hydrolases"/>
    <property type="match status" value="1"/>
</dbReference>
<dbReference type="GO" id="GO:0000266">
    <property type="term" value="P:mitochondrial fission"/>
    <property type="evidence" value="ECO:0007669"/>
    <property type="project" value="TreeGrafter"/>
</dbReference>
<dbReference type="SMART" id="SM00053">
    <property type="entry name" value="DYNc"/>
    <property type="match status" value="1"/>
</dbReference>
<keyword evidence="7" id="KW-1185">Reference proteome</keyword>
<accession>A0A9P4P2T1</accession>
<gene>
    <name evidence="6" type="ORF">EJ08DRAFT_578156</name>
</gene>
<dbReference type="GO" id="GO:0005525">
    <property type="term" value="F:GTP binding"/>
    <property type="evidence" value="ECO:0007669"/>
    <property type="project" value="InterPro"/>
</dbReference>
<dbReference type="GO" id="GO:0003924">
    <property type="term" value="F:GTPase activity"/>
    <property type="evidence" value="ECO:0007669"/>
    <property type="project" value="InterPro"/>
</dbReference>
<dbReference type="PANTHER" id="PTHR11566">
    <property type="entry name" value="DYNAMIN"/>
    <property type="match status" value="1"/>
</dbReference>
<sequence>MEESSGEESGLSQLLSEENTVLLDLIDKLRSLGINKDVPLPEIIVCGDQSSGKSSVLEAISHLSFPKGQGFCTAFPTELALRRSATHNTSVSIQPAPGRTEEAKVILSTFPSHEETIEDFKNVVESAKKELAKCDPTKNGSVFKDTLRVEVSRPDWPPFTLIDLPGLIKSPNRGQVKEDVPVILDLVRSYMSRPRSIIMAVVSAKSDQATQLVLDLVSDLDPTGMRTLGVITMPDLAPKGSKTEDDFIHLAKNVEHKLRLGWHVLKNQDWDQHCSMDERDQYEREFFEDSRWGQELDADTLGVGALRERLAKLLETQIRSTLPEVITAIEENRTAVSEQIERLGPDRNSLDDQRDYLDDISQHFQRLMHQSLEGGSKSDFFTAHGPTDSELNLRAVLKSLNHNFATVMYERGHKREEQTHNLKTFFRSTYPTIPGFTNHCPERLSREEYLAIIERLIRASDGRYVDGPFHPGVIEVLFREQSKHWQEFAEEHVQLVLKAVRHHLQLAADYVANARTSKALQQYIISVEMEKKRKLVTEKVRELVWPYRYGPAITYTHQYQDVLKAAKTSAQQNPQGNPNNSISGTSPGRKSTITGSAGQVLRYMNAYYEVTLPTFIDNIANLAIEMCVVHDLGEIFTPSTVRKMNEAMVKNLASESPSVQKQRSKLSTQFEQLNHAYSTCLPHSLGKFH</sequence>
<evidence type="ECO:0000256" key="2">
    <source>
        <dbReference type="ARBA" id="ARBA00023134"/>
    </source>
</evidence>
<evidence type="ECO:0000259" key="5">
    <source>
        <dbReference type="PROSITE" id="PS51718"/>
    </source>
</evidence>
<dbReference type="EMBL" id="MU007010">
    <property type="protein sequence ID" value="KAF2436351.1"/>
    <property type="molecule type" value="Genomic_DNA"/>
</dbReference>
<dbReference type="InterPro" id="IPR000375">
    <property type="entry name" value="Dynamin_stalk"/>
</dbReference>
<dbReference type="Pfam" id="PF02212">
    <property type="entry name" value="GED"/>
    <property type="match status" value="1"/>
</dbReference>
<reference evidence="6" key="1">
    <citation type="journal article" date="2020" name="Stud. Mycol.">
        <title>101 Dothideomycetes genomes: a test case for predicting lifestyles and emergence of pathogens.</title>
        <authorList>
            <person name="Haridas S."/>
            <person name="Albert R."/>
            <person name="Binder M."/>
            <person name="Bloem J."/>
            <person name="Labutti K."/>
            <person name="Salamov A."/>
            <person name="Andreopoulos B."/>
            <person name="Baker S."/>
            <person name="Barry K."/>
            <person name="Bills G."/>
            <person name="Bluhm B."/>
            <person name="Cannon C."/>
            <person name="Castanera R."/>
            <person name="Culley D."/>
            <person name="Daum C."/>
            <person name="Ezra D."/>
            <person name="Gonzalez J."/>
            <person name="Henrissat B."/>
            <person name="Kuo A."/>
            <person name="Liang C."/>
            <person name="Lipzen A."/>
            <person name="Lutzoni F."/>
            <person name="Magnuson J."/>
            <person name="Mondo S."/>
            <person name="Nolan M."/>
            <person name="Ohm R."/>
            <person name="Pangilinan J."/>
            <person name="Park H.-J."/>
            <person name="Ramirez L."/>
            <person name="Alfaro M."/>
            <person name="Sun H."/>
            <person name="Tritt A."/>
            <person name="Yoshinaga Y."/>
            <person name="Zwiers L.-H."/>
            <person name="Turgeon B."/>
            <person name="Goodwin S."/>
            <person name="Spatafora J."/>
            <person name="Crous P."/>
            <person name="Grigoriev I."/>
        </authorList>
    </citation>
    <scope>NUCLEOTIDE SEQUENCE</scope>
    <source>
        <strain evidence="6">CBS 130266</strain>
    </source>
</reference>
<feature type="compositionally biased region" description="Polar residues" evidence="3">
    <location>
        <begin position="568"/>
        <end position="591"/>
    </location>
</feature>
<dbReference type="InterPro" id="IPR001401">
    <property type="entry name" value="Dynamin_GTPase"/>
</dbReference>
<evidence type="ECO:0000313" key="7">
    <source>
        <dbReference type="Proteomes" id="UP000800235"/>
    </source>
</evidence>
<dbReference type="Pfam" id="PF01031">
    <property type="entry name" value="Dynamin_M"/>
    <property type="match status" value="1"/>
</dbReference>
<protein>
    <submittedName>
        <fullName evidence="6">Dynamin family protein</fullName>
    </submittedName>
</protein>
<dbReference type="OrthoDB" id="415706at2759"/>
<dbReference type="InterPro" id="IPR022812">
    <property type="entry name" value="Dynamin"/>
</dbReference>
<dbReference type="GO" id="GO:0048312">
    <property type="term" value="P:intracellular distribution of mitochondria"/>
    <property type="evidence" value="ECO:0007669"/>
    <property type="project" value="TreeGrafter"/>
</dbReference>